<dbReference type="GeneID" id="18932823"/>
<dbReference type="AlphaFoldDB" id="F4R7W0"/>
<gene>
    <name evidence="2" type="ORF">MELLADRAFT_76649</name>
</gene>
<feature type="compositionally biased region" description="Basic and acidic residues" evidence="1">
    <location>
        <begin position="20"/>
        <end position="30"/>
    </location>
</feature>
<evidence type="ECO:0000313" key="2">
    <source>
        <dbReference type="EMBL" id="EGG11719.1"/>
    </source>
</evidence>
<accession>F4R7W0</accession>
<protein>
    <submittedName>
        <fullName evidence="2">Uncharacterized protein</fullName>
    </submittedName>
</protein>
<dbReference type="KEGG" id="mlr:MELLADRAFT_76649"/>
<evidence type="ECO:0000313" key="3">
    <source>
        <dbReference type="Proteomes" id="UP000001072"/>
    </source>
</evidence>
<dbReference type="VEuPathDB" id="FungiDB:MELLADRAFT_76649"/>
<dbReference type="RefSeq" id="XP_007405354.1">
    <property type="nucleotide sequence ID" value="XM_007405292.1"/>
</dbReference>
<organism evidence="3">
    <name type="scientific">Melampsora larici-populina (strain 98AG31 / pathotype 3-4-7)</name>
    <name type="common">Poplar leaf rust fungus</name>
    <dbReference type="NCBI Taxonomy" id="747676"/>
    <lineage>
        <taxon>Eukaryota</taxon>
        <taxon>Fungi</taxon>
        <taxon>Dikarya</taxon>
        <taxon>Basidiomycota</taxon>
        <taxon>Pucciniomycotina</taxon>
        <taxon>Pucciniomycetes</taxon>
        <taxon>Pucciniales</taxon>
        <taxon>Melampsoraceae</taxon>
        <taxon>Melampsora</taxon>
    </lineage>
</organism>
<dbReference type="InParanoid" id="F4R7W0"/>
<name>F4R7W0_MELLP</name>
<sequence>MRNDRSLSPGARTSSSSSLKRSDHERRPDDESSQVFEDQRSSRPLGSIKSVVFEEAVTKAGLDDFHRDYAMGAAEALGPFRHIVWSVAQAKVLLDMTNLSDNMLKMTDQMVSVLDQVEAAFAKINRISVKVDAIGDAVDNITNHVDTITELVQAGPNVQPTPNGNAPTGANQQATQAWVCGPELRGAIVAAAHRFIALPSLESYTALETPEREWLAHSLFNCIKTAVRQNGNYNQYLPPQVNGVSDVTATRAYNTEIKNVCKHMRERLHLILLTGVYDPKNSVVQGAVPTLKLLIHRIALKFGLTGDQADIEAVWASTTELGRCRIAYLRREALQIFQVGRGSSSIWAAVDNQLNDLRC</sequence>
<dbReference type="Proteomes" id="UP000001072">
    <property type="component" value="Unassembled WGS sequence"/>
</dbReference>
<dbReference type="EMBL" id="GL883092">
    <property type="protein sequence ID" value="EGG11719.1"/>
    <property type="molecule type" value="Genomic_DNA"/>
</dbReference>
<evidence type="ECO:0000256" key="1">
    <source>
        <dbReference type="SAM" id="MobiDB-lite"/>
    </source>
</evidence>
<keyword evidence="3" id="KW-1185">Reference proteome</keyword>
<feature type="region of interest" description="Disordered" evidence="1">
    <location>
        <begin position="1"/>
        <end position="42"/>
    </location>
</feature>
<proteinExistence type="predicted"/>
<dbReference type="HOGENOM" id="CLU_030194_0_0_1"/>
<reference evidence="3" key="1">
    <citation type="journal article" date="2011" name="Proc. Natl. Acad. Sci. U.S.A.">
        <title>Obligate biotrophy features unraveled by the genomic analysis of rust fungi.</title>
        <authorList>
            <person name="Duplessis S."/>
            <person name="Cuomo C.A."/>
            <person name="Lin Y.-C."/>
            <person name="Aerts A."/>
            <person name="Tisserant E."/>
            <person name="Veneault-Fourrey C."/>
            <person name="Joly D.L."/>
            <person name="Hacquard S."/>
            <person name="Amselem J."/>
            <person name="Cantarel B.L."/>
            <person name="Chiu R."/>
            <person name="Coutinho P.M."/>
            <person name="Feau N."/>
            <person name="Field M."/>
            <person name="Frey P."/>
            <person name="Gelhaye E."/>
            <person name="Goldberg J."/>
            <person name="Grabherr M.G."/>
            <person name="Kodira C.D."/>
            <person name="Kohler A."/>
            <person name="Kuees U."/>
            <person name="Lindquist E.A."/>
            <person name="Lucas S.M."/>
            <person name="Mago R."/>
            <person name="Mauceli E."/>
            <person name="Morin E."/>
            <person name="Murat C."/>
            <person name="Pangilinan J.L."/>
            <person name="Park R."/>
            <person name="Pearson M."/>
            <person name="Quesneville H."/>
            <person name="Rouhier N."/>
            <person name="Sakthikumar S."/>
            <person name="Salamov A.A."/>
            <person name="Schmutz J."/>
            <person name="Selles B."/>
            <person name="Shapiro H."/>
            <person name="Tanguay P."/>
            <person name="Tuskan G.A."/>
            <person name="Henrissat B."/>
            <person name="Van de Peer Y."/>
            <person name="Rouze P."/>
            <person name="Ellis J.G."/>
            <person name="Dodds P.N."/>
            <person name="Schein J.E."/>
            <person name="Zhong S."/>
            <person name="Hamelin R.C."/>
            <person name="Grigoriev I.V."/>
            <person name="Szabo L.J."/>
            <person name="Martin F."/>
        </authorList>
    </citation>
    <scope>NUCLEOTIDE SEQUENCE [LARGE SCALE GENOMIC DNA]</scope>
    <source>
        <strain evidence="3">98AG31 / pathotype 3-4-7</strain>
    </source>
</reference>